<dbReference type="GO" id="GO:1902201">
    <property type="term" value="P:negative regulation of bacterial-type flagellum-dependent cell motility"/>
    <property type="evidence" value="ECO:0007669"/>
    <property type="project" value="TreeGrafter"/>
</dbReference>
<gene>
    <name evidence="6" type="ORF">CWI73_02605</name>
</gene>
<dbReference type="PANTHER" id="PTHR45138">
    <property type="entry name" value="REGULATORY COMPONENTS OF SENSORY TRANSDUCTION SYSTEM"/>
    <property type="match status" value="1"/>
</dbReference>
<feature type="coiled-coil region" evidence="4">
    <location>
        <begin position="143"/>
        <end position="170"/>
    </location>
</feature>
<evidence type="ECO:0000313" key="6">
    <source>
        <dbReference type="EMBL" id="RUO67766.1"/>
    </source>
</evidence>
<dbReference type="EC" id="2.7.7.65" evidence="2"/>
<reference evidence="6 7" key="1">
    <citation type="journal article" date="2011" name="Front. Microbiol.">
        <title>Genomic signatures of strain selection and enhancement in Bacillus atrophaeus var. globigii, a historical biowarfare simulant.</title>
        <authorList>
            <person name="Gibbons H.S."/>
            <person name="Broomall S.M."/>
            <person name="McNew L.A."/>
            <person name="Daligault H."/>
            <person name="Chapman C."/>
            <person name="Bruce D."/>
            <person name="Karavis M."/>
            <person name="Krepps M."/>
            <person name="McGregor P.A."/>
            <person name="Hong C."/>
            <person name="Park K.H."/>
            <person name="Akmal A."/>
            <person name="Feldman A."/>
            <person name="Lin J.S."/>
            <person name="Chang W.E."/>
            <person name="Higgs B.W."/>
            <person name="Demirev P."/>
            <person name="Lindquist J."/>
            <person name="Liem A."/>
            <person name="Fochler E."/>
            <person name="Read T.D."/>
            <person name="Tapia R."/>
            <person name="Johnson S."/>
            <person name="Bishop-Lilly K.A."/>
            <person name="Detter C."/>
            <person name="Han C."/>
            <person name="Sozhamannan S."/>
            <person name="Rosenzweig C.N."/>
            <person name="Skowronski E.W."/>
        </authorList>
    </citation>
    <scope>NUCLEOTIDE SEQUENCE [LARGE SCALE GENOMIC DNA]</scope>
    <source>
        <strain evidence="6 7">TPS4-2</strain>
    </source>
</reference>
<dbReference type="PROSITE" id="PS50887">
    <property type="entry name" value="GGDEF"/>
    <property type="match status" value="1"/>
</dbReference>
<comment type="caution">
    <text evidence="6">The sequence shown here is derived from an EMBL/GenBank/DDBJ whole genome shotgun (WGS) entry which is preliminary data.</text>
</comment>
<dbReference type="GO" id="GO:0005886">
    <property type="term" value="C:plasma membrane"/>
    <property type="evidence" value="ECO:0007669"/>
    <property type="project" value="TreeGrafter"/>
</dbReference>
<dbReference type="NCBIfam" id="TIGR00254">
    <property type="entry name" value="GGDEF"/>
    <property type="match status" value="1"/>
</dbReference>
<evidence type="ECO:0000256" key="3">
    <source>
        <dbReference type="ARBA" id="ARBA00034247"/>
    </source>
</evidence>
<evidence type="ECO:0000256" key="4">
    <source>
        <dbReference type="SAM" id="Coils"/>
    </source>
</evidence>
<dbReference type="SUPFAM" id="SSF55073">
    <property type="entry name" value="Nucleotide cyclase"/>
    <property type="match status" value="1"/>
</dbReference>
<proteinExistence type="predicted"/>
<evidence type="ECO:0000256" key="1">
    <source>
        <dbReference type="ARBA" id="ARBA00001946"/>
    </source>
</evidence>
<accession>A0A432YWR8</accession>
<dbReference type="InterPro" id="IPR043128">
    <property type="entry name" value="Rev_trsase/Diguanyl_cyclase"/>
</dbReference>
<keyword evidence="4" id="KW-0175">Coiled coil</keyword>
<dbReference type="GO" id="GO:0052621">
    <property type="term" value="F:diguanylate cyclase activity"/>
    <property type="evidence" value="ECO:0007669"/>
    <property type="project" value="UniProtKB-EC"/>
</dbReference>
<dbReference type="Gene3D" id="3.30.70.270">
    <property type="match status" value="1"/>
</dbReference>
<dbReference type="AlphaFoldDB" id="A0A432YWR8"/>
<dbReference type="SMART" id="SM00267">
    <property type="entry name" value="GGDEF"/>
    <property type="match status" value="1"/>
</dbReference>
<dbReference type="FunFam" id="3.30.70.270:FF:000001">
    <property type="entry name" value="Diguanylate cyclase domain protein"/>
    <property type="match status" value="1"/>
</dbReference>
<dbReference type="InterPro" id="IPR035965">
    <property type="entry name" value="PAS-like_dom_sf"/>
</dbReference>
<dbReference type="PANTHER" id="PTHR45138:SF9">
    <property type="entry name" value="DIGUANYLATE CYCLASE DGCM-RELATED"/>
    <property type="match status" value="1"/>
</dbReference>
<dbReference type="InterPro" id="IPR029787">
    <property type="entry name" value="Nucleotide_cyclase"/>
</dbReference>
<name>A0A432YWR8_9GAMM</name>
<dbReference type="InterPro" id="IPR050469">
    <property type="entry name" value="Diguanylate_Cyclase"/>
</dbReference>
<protein>
    <recommendedName>
        <fullName evidence="2">diguanylate cyclase</fullName>
        <ecNumber evidence="2">2.7.7.65</ecNumber>
    </recommendedName>
</protein>
<dbReference type="GO" id="GO:0043709">
    <property type="term" value="P:cell adhesion involved in single-species biofilm formation"/>
    <property type="evidence" value="ECO:0007669"/>
    <property type="project" value="TreeGrafter"/>
</dbReference>
<organism evidence="6 7">
    <name type="scientific">Idiomarina piscisalsi</name>
    <dbReference type="NCBI Taxonomy" id="1096243"/>
    <lineage>
        <taxon>Bacteria</taxon>
        <taxon>Pseudomonadati</taxon>
        <taxon>Pseudomonadota</taxon>
        <taxon>Gammaproteobacteria</taxon>
        <taxon>Alteromonadales</taxon>
        <taxon>Idiomarinaceae</taxon>
        <taxon>Idiomarina</taxon>
    </lineage>
</organism>
<comment type="cofactor">
    <cofactor evidence="1">
        <name>Mg(2+)</name>
        <dbReference type="ChEBI" id="CHEBI:18420"/>
    </cofactor>
</comment>
<evidence type="ECO:0000313" key="7">
    <source>
        <dbReference type="Proteomes" id="UP000288361"/>
    </source>
</evidence>
<dbReference type="Proteomes" id="UP000288361">
    <property type="component" value="Unassembled WGS sequence"/>
</dbReference>
<evidence type="ECO:0000256" key="2">
    <source>
        <dbReference type="ARBA" id="ARBA00012528"/>
    </source>
</evidence>
<dbReference type="InterPro" id="IPR000160">
    <property type="entry name" value="GGDEF_dom"/>
</dbReference>
<evidence type="ECO:0000259" key="5">
    <source>
        <dbReference type="PROSITE" id="PS50887"/>
    </source>
</evidence>
<dbReference type="EMBL" id="PIQA01000001">
    <property type="protein sequence ID" value="RUO67766.1"/>
    <property type="molecule type" value="Genomic_DNA"/>
</dbReference>
<dbReference type="CDD" id="cd01949">
    <property type="entry name" value="GGDEF"/>
    <property type="match status" value="1"/>
</dbReference>
<comment type="catalytic activity">
    <reaction evidence="3">
        <text>2 GTP = 3',3'-c-di-GMP + 2 diphosphate</text>
        <dbReference type="Rhea" id="RHEA:24898"/>
        <dbReference type="ChEBI" id="CHEBI:33019"/>
        <dbReference type="ChEBI" id="CHEBI:37565"/>
        <dbReference type="ChEBI" id="CHEBI:58805"/>
        <dbReference type="EC" id="2.7.7.65"/>
    </reaction>
</comment>
<dbReference type="SUPFAM" id="SSF55785">
    <property type="entry name" value="PYP-like sensor domain (PAS domain)"/>
    <property type="match status" value="1"/>
</dbReference>
<dbReference type="Pfam" id="PF00990">
    <property type="entry name" value="GGDEF"/>
    <property type="match status" value="1"/>
</dbReference>
<feature type="domain" description="GGDEF" evidence="5">
    <location>
        <begin position="197"/>
        <end position="327"/>
    </location>
</feature>
<dbReference type="Gene3D" id="3.30.450.20">
    <property type="entry name" value="PAS domain"/>
    <property type="match status" value="1"/>
</dbReference>
<sequence length="327" mass="37590">MFNSELYEKVKPDMNQRHMPVFLRKLMIPSAVTEISDLQHILDSLDAVVYVSDVETHELLFMNKYALKNIGSVSEFDEVRGKRCFEVLQKGQKKPCDFCTNSLLPKSGDTYLWEFKNTRNNCWYQCRDRLIHWHDGRQVRLEVAADITERKTVEEELREAQRELKVLAEVDSLTQVYNRRAFFMYADKLRKSLPNSSSLGLMILDLDYFKDINDSYGHEAGDTLLAAIGRKLGSFANNHIVIGRMGGEEFAIAFHETQKREKEDFANLVYKAVSNVKALYFKDTLQCTTSIGVSSQPVSTPLRNIMRQADDALYRAKSAGRSQIKMS</sequence>